<comment type="caution">
    <text evidence="2">The sequence shown here is derived from an EMBL/GenBank/DDBJ whole genome shotgun (WGS) entry which is preliminary data.</text>
</comment>
<evidence type="ECO:0000313" key="2">
    <source>
        <dbReference type="EMBL" id="GEO40998.1"/>
    </source>
</evidence>
<dbReference type="InterPro" id="IPR013096">
    <property type="entry name" value="Cupin_2"/>
</dbReference>
<dbReference type="InterPro" id="IPR011051">
    <property type="entry name" value="RmlC_Cupin_sf"/>
</dbReference>
<organism evidence="2 3">
    <name type="scientific">Skermanella aerolata</name>
    <dbReference type="NCBI Taxonomy" id="393310"/>
    <lineage>
        <taxon>Bacteria</taxon>
        <taxon>Pseudomonadati</taxon>
        <taxon>Pseudomonadota</taxon>
        <taxon>Alphaproteobacteria</taxon>
        <taxon>Rhodospirillales</taxon>
        <taxon>Azospirillaceae</taxon>
        <taxon>Skermanella</taxon>
    </lineage>
</organism>
<dbReference type="Gene3D" id="2.60.120.10">
    <property type="entry name" value="Jelly Rolls"/>
    <property type="match status" value="1"/>
</dbReference>
<dbReference type="RefSeq" id="WP_044432106.1">
    <property type="nucleotide sequence ID" value="NZ_BJYZ01000025.1"/>
</dbReference>
<dbReference type="Proteomes" id="UP000321523">
    <property type="component" value="Unassembled WGS sequence"/>
</dbReference>
<accession>A0A512DWZ1</accession>
<dbReference type="CDD" id="cd06981">
    <property type="entry name" value="cupin_reut_a1446"/>
    <property type="match status" value="1"/>
</dbReference>
<dbReference type="Pfam" id="PF07883">
    <property type="entry name" value="Cupin_2"/>
    <property type="match status" value="1"/>
</dbReference>
<reference evidence="2 3" key="1">
    <citation type="submission" date="2019-07" db="EMBL/GenBank/DDBJ databases">
        <title>Whole genome shotgun sequence of Skermanella aerolata NBRC 106429.</title>
        <authorList>
            <person name="Hosoyama A."/>
            <person name="Uohara A."/>
            <person name="Ohji S."/>
            <person name="Ichikawa N."/>
        </authorList>
    </citation>
    <scope>NUCLEOTIDE SEQUENCE [LARGE SCALE GENOMIC DNA]</scope>
    <source>
        <strain evidence="2 3">NBRC 106429</strain>
    </source>
</reference>
<protein>
    <submittedName>
        <fullName evidence="2">Cupin</fullName>
    </submittedName>
</protein>
<dbReference type="InterPro" id="IPR014710">
    <property type="entry name" value="RmlC-like_jellyroll"/>
</dbReference>
<keyword evidence="3" id="KW-1185">Reference proteome</keyword>
<dbReference type="SUPFAM" id="SSF51182">
    <property type="entry name" value="RmlC-like cupins"/>
    <property type="match status" value="1"/>
</dbReference>
<proteinExistence type="predicted"/>
<sequence>MYINVLNDIPDKLDEENFQSILSARSVRVERIVSHGHASPPSFWYDQDEAEWVLLLKGAAVLEFEGEAEALRLAPGDHVDIPAHRRHRVASTAPDEPTVWLAVFYDGKQPLA</sequence>
<evidence type="ECO:0000259" key="1">
    <source>
        <dbReference type="Pfam" id="PF07883"/>
    </source>
</evidence>
<evidence type="ECO:0000313" key="3">
    <source>
        <dbReference type="Proteomes" id="UP000321523"/>
    </source>
</evidence>
<dbReference type="AlphaFoldDB" id="A0A512DWZ1"/>
<feature type="domain" description="Cupin type-2" evidence="1">
    <location>
        <begin position="35"/>
        <end position="104"/>
    </location>
</feature>
<dbReference type="OrthoDB" id="9798585at2"/>
<dbReference type="EMBL" id="BJYZ01000025">
    <property type="protein sequence ID" value="GEO40998.1"/>
    <property type="molecule type" value="Genomic_DNA"/>
</dbReference>
<name>A0A512DWZ1_9PROT</name>
<gene>
    <name evidence="2" type="ORF">SAE02_51460</name>
</gene>